<evidence type="ECO:0000256" key="2">
    <source>
        <dbReference type="ARBA" id="ARBA00004922"/>
    </source>
</evidence>
<keyword evidence="10" id="KW-1133">Transmembrane helix</keyword>
<comment type="similarity">
    <text evidence="3">Belongs to the glycosyltransferase 31 family. Beta3-Gal-T subfamily.</text>
</comment>
<dbReference type="EMBL" id="JACVVK020000040">
    <property type="protein sequence ID" value="KAK7500014.1"/>
    <property type="molecule type" value="Genomic_DNA"/>
</dbReference>
<keyword evidence="8" id="KW-0547">Nucleotide-binding</keyword>
<evidence type="ECO:0000256" key="11">
    <source>
        <dbReference type="ARBA" id="ARBA00023136"/>
    </source>
</evidence>
<comment type="pathway">
    <text evidence="2">Protein modification; protein glycosylation.</text>
</comment>
<evidence type="ECO:0000256" key="7">
    <source>
        <dbReference type="ARBA" id="ARBA00022692"/>
    </source>
</evidence>
<evidence type="ECO:0000256" key="3">
    <source>
        <dbReference type="ARBA" id="ARBA00006462"/>
    </source>
</evidence>
<name>A0ABD0LKF6_9CAEN</name>
<evidence type="ECO:0000256" key="8">
    <source>
        <dbReference type="ARBA" id="ARBA00022741"/>
    </source>
</evidence>
<dbReference type="AlphaFoldDB" id="A0ABD0LKF6"/>
<evidence type="ECO:0000259" key="12">
    <source>
        <dbReference type="Pfam" id="PF02434"/>
    </source>
</evidence>
<gene>
    <name evidence="13" type="ORF">BaRGS_00008862</name>
</gene>
<dbReference type="EC" id="2.4.1.122" evidence="4"/>
<keyword evidence="11" id="KW-0472">Membrane</keyword>
<keyword evidence="9" id="KW-0735">Signal-anchor</keyword>
<sequence length="318" mass="36325">MVRGKQLALFLVSVVTIGLMMHTALNLSYLDCTGAVHERVMLDDSAARVLHQQVKVLCWIPSIEKQLYSKVRAVNDTWVRRCDKHVFFINTQDNDVSDDVVKLDVPDGYYNLTKKSMAALSYLYQHHGRDYDWFLKGDDDAYVVMENLKFLLSHYDPSEPVYLGHLYKMHHKEGYMSGGASYAISREALRLVNEQGIQKDKCTKSGRYEDVEVAKCLHTAGVASHVSRDRFGRDMFHPLRPRIHIVGPIPPEQVPQDRFPMVAGAECCSQLSISFHKVDPDLMRIFDHLLYRTSVYGRRLDLEGLQGFIQPGAVPPLR</sequence>
<dbReference type="PANTHER" id="PTHR23033:SF14">
    <property type="entry name" value="GLYCOPROTEIN-N-ACETYLGALACTOSAMINE 3-BETA-GALACTOSYLTRANSFERASE 1-RELATED"/>
    <property type="match status" value="1"/>
</dbReference>
<evidence type="ECO:0000256" key="6">
    <source>
        <dbReference type="ARBA" id="ARBA00022679"/>
    </source>
</evidence>
<protein>
    <recommendedName>
        <fullName evidence="4">N-acetylgalactosaminide beta-1,3-galactosyltransferase</fullName>
        <ecNumber evidence="4">2.4.1.122</ecNumber>
    </recommendedName>
</protein>
<keyword evidence="7" id="KW-0812">Transmembrane</keyword>
<evidence type="ECO:0000256" key="1">
    <source>
        <dbReference type="ARBA" id="ARBA00004606"/>
    </source>
</evidence>
<feature type="domain" description="Fringe-like glycosyltransferase" evidence="12">
    <location>
        <begin position="69"/>
        <end position="243"/>
    </location>
</feature>
<dbReference type="GO" id="GO:0016020">
    <property type="term" value="C:membrane"/>
    <property type="evidence" value="ECO:0007669"/>
    <property type="project" value="UniProtKB-SubCell"/>
</dbReference>
<dbReference type="PANTHER" id="PTHR23033">
    <property type="entry name" value="BETA1,3-GALACTOSYLTRANSFERASE"/>
    <property type="match status" value="1"/>
</dbReference>
<dbReference type="InterPro" id="IPR003378">
    <property type="entry name" value="Fringe-like_glycosylTrfase"/>
</dbReference>
<keyword evidence="6" id="KW-0808">Transferase</keyword>
<dbReference type="Gene3D" id="3.90.550.50">
    <property type="match status" value="1"/>
</dbReference>
<accession>A0ABD0LKF6</accession>
<reference evidence="13 14" key="1">
    <citation type="journal article" date="2023" name="Sci. Data">
        <title>Genome assembly of the Korean intertidal mud-creeper Batillaria attramentaria.</title>
        <authorList>
            <person name="Patra A.K."/>
            <person name="Ho P.T."/>
            <person name="Jun S."/>
            <person name="Lee S.J."/>
            <person name="Kim Y."/>
            <person name="Won Y.J."/>
        </authorList>
    </citation>
    <scope>NUCLEOTIDE SEQUENCE [LARGE SCALE GENOMIC DNA]</scope>
    <source>
        <strain evidence="13">Wonlab-2016</strain>
    </source>
</reference>
<keyword evidence="5" id="KW-0328">Glycosyltransferase</keyword>
<dbReference type="GO" id="GO:0000166">
    <property type="term" value="F:nucleotide binding"/>
    <property type="evidence" value="ECO:0007669"/>
    <property type="project" value="UniProtKB-KW"/>
</dbReference>
<dbReference type="Pfam" id="PF02434">
    <property type="entry name" value="Fringe"/>
    <property type="match status" value="1"/>
</dbReference>
<evidence type="ECO:0000256" key="10">
    <source>
        <dbReference type="ARBA" id="ARBA00022989"/>
    </source>
</evidence>
<evidence type="ECO:0000256" key="5">
    <source>
        <dbReference type="ARBA" id="ARBA00022676"/>
    </source>
</evidence>
<comment type="caution">
    <text evidence="13">The sequence shown here is derived from an EMBL/GenBank/DDBJ whole genome shotgun (WGS) entry which is preliminary data.</text>
</comment>
<dbReference type="InterPro" id="IPR026050">
    <property type="entry name" value="C1GALT1/C1GALT1_chp1"/>
</dbReference>
<dbReference type="Proteomes" id="UP001519460">
    <property type="component" value="Unassembled WGS sequence"/>
</dbReference>
<evidence type="ECO:0000256" key="9">
    <source>
        <dbReference type="ARBA" id="ARBA00022968"/>
    </source>
</evidence>
<evidence type="ECO:0000313" key="14">
    <source>
        <dbReference type="Proteomes" id="UP001519460"/>
    </source>
</evidence>
<keyword evidence="14" id="KW-1185">Reference proteome</keyword>
<proteinExistence type="inferred from homology"/>
<organism evidence="13 14">
    <name type="scientific">Batillaria attramentaria</name>
    <dbReference type="NCBI Taxonomy" id="370345"/>
    <lineage>
        <taxon>Eukaryota</taxon>
        <taxon>Metazoa</taxon>
        <taxon>Spiralia</taxon>
        <taxon>Lophotrochozoa</taxon>
        <taxon>Mollusca</taxon>
        <taxon>Gastropoda</taxon>
        <taxon>Caenogastropoda</taxon>
        <taxon>Sorbeoconcha</taxon>
        <taxon>Cerithioidea</taxon>
        <taxon>Batillariidae</taxon>
        <taxon>Batillaria</taxon>
    </lineage>
</organism>
<dbReference type="GO" id="GO:0016263">
    <property type="term" value="F:glycoprotein-N-acetylgalactosamine 3-beta-galactosyltransferase activity"/>
    <property type="evidence" value="ECO:0007669"/>
    <property type="project" value="UniProtKB-EC"/>
</dbReference>
<evidence type="ECO:0000313" key="13">
    <source>
        <dbReference type="EMBL" id="KAK7500014.1"/>
    </source>
</evidence>
<evidence type="ECO:0000256" key="4">
    <source>
        <dbReference type="ARBA" id="ARBA00012557"/>
    </source>
</evidence>
<comment type="subcellular location">
    <subcellularLocation>
        <location evidence="1">Membrane</location>
        <topology evidence="1">Single-pass type II membrane protein</topology>
    </subcellularLocation>
</comment>